<sequence length="448" mass="50434">MLLLDRLKLALSNFAHALMSSAKMILPKRTQEKEISLLMHYLDEVFPLQFPFHERRYVGKREWLLTILASTRPVYYATLSLSLLHKEACLHEFEAELAEIWQKEKMRYYILALQESQQQLDALDTAYGIAKMKGNIHALASTLQLISFESSSLSKGDWQLHLRAGTSLIPVLVDGWAVALKSENLASSSSLWTELDASDFNATHDEDSLSYEYVGALKFFANVLAMFGIFSCISIGPSSPFMEYRFLMDQAGLIQMDQITGCRNWVMLAILEVGTLDKWKREEQENRRLSLKALTSRAMAIEGVLESGLREASGSALVDLITSIYATSTLTYLHTVVSGLNPNLSEVQESVAATIALLKRLPDLRAAKNLVWPLGVTGCMASRSQEDFFRGLIISAGATPRALRNCWGLMNVWEDTWKMREYMSKQPPERWEEVVSGQGPPMLLLYTA</sequence>
<proteinExistence type="evidence at transcript level"/>
<dbReference type="GO" id="GO:0045944">
    <property type="term" value="P:positive regulation of transcription by RNA polymerase II"/>
    <property type="evidence" value="ECO:0007669"/>
    <property type="project" value="TreeGrafter"/>
</dbReference>
<dbReference type="PANTHER" id="PTHR37534:SF26">
    <property type="entry name" value="TRANSCRIPTION FACTOR, PUTATIVE-RELATED"/>
    <property type="match status" value="1"/>
</dbReference>
<evidence type="ECO:0000256" key="2">
    <source>
        <dbReference type="ARBA" id="ARBA00023242"/>
    </source>
</evidence>
<name>A0A2H4V8J8_9HYPO</name>
<organism evidence="3">
    <name type="scientific">Trichoderma hypoxylon</name>
    <dbReference type="NCBI Taxonomy" id="1888172"/>
    <lineage>
        <taxon>Eukaryota</taxon>
        <taxon>Fungi</taxon>
        <taxon>Dikarya</taxon>
        <taxon>Ascomycota</taxon>
        <taxon>Pezizomycotina</taxon>
        <taxon>Sordariomycetes</taxon>
        <taxon>Hypocreomycetidae</taxon>
        <taxon>Hypocreales</taxon>
        <taxon>Hypocreaceae</taxon>
        <taxon>Trichoderma</taxon>
    </lineage>
</organism>
<dbReference type="EMBL" id="MF600469">
    <property type="protein sequence ID" value="AUB51320.1"/>
    <property type="molecule type" value="mRNA"/>
</dbReference>
<dbReference type="GO" id="GO:0000976">
    <property type="term" value="F:transcription cis-regulatory region binding"/>
    <property type="evidence" value="ECO:0007669"/>
    <property type="project" value="TreeGrafter"/>
</dbReference>
<dbReference type="GO" id="GO:0003700">
    <property type="term" value="F:DNA-binding transcription factor activity"/>
    <property type="evidence" value="ECO:0007669"/>
    <property type="project" value="TreeGrafter"/>
</dbReference>
<keyword evidence="2" id="KW-0539">Nucleus</keyword>
<evidence type="ECO:0000313" key="3">
    <source>
        <dbReference type="EMBL" id="AUB51320.1"/>
    </source>
</evidence>
<dbReference type="PANTHER" id="PTHR37534">
    <property type="entry name" value="TRANSCRIPTIONAL ACTIVATOR PROTEIN UGA3"/>
    <property type="match status" value="1"/>
</dbReference>
<dbReference type="GO" id="GO:0005634">
    <property type="term" value="C:nucleus"/>
    <property type="evidence" value="ECO:0007669"/>
    <property type="project" value="UniProtKB-SubCell"/>
</dbReference>
<accession>A0A2H4V8J8</accession>
<dbReference type="Pfam" id="PF11951">
    <property type="entry name" value="Fungal_trans_2"/>
    <property type="match status" value="1"/>
</dbReference>
<dbReference type="AlphaFoldDB" id="A0A2H4V8J8"/>
<evidence type="ECO:0000256" key="1">
    <source>
        <dbReference type="ARBA" id="ARBA00004123"/>
    </source>
</evidence>
<gene>
    <name evidence="3" type="primary">tri10</name>
</gene>
<protein>
    <submittedName>
        <fullName evidence="3">Transcription factor</fullName>
    </submittedName>
</protein>
<dbReference type="InterPro" id="IPR021858">
    <property type="entry name" value="Fun_TF"/>
</dbReference>
<reference evidence="3" key="1">
    <citation type="submission" date="2017-07" db="EMBL/GenBank/DDBJ databases">
        <title>A versatile and efficient transformation system for metabolite-abundant Trichoderma hypoxylon.</title>
        <authorList>
            <person name="Wang G."/>
        </authorList>
    </citation>
    <scope>NUCLEOTIDE SEQUENCE</scope>
</reference>
<comment type="subcellular location">
    <subcellularLocation>
        <location evidence="1">Nucleus</location>
    </subcellularLocation>
</comment>